<dbReference type="PROSITE" id="PS51257">
    <property type="entry name" value="PROKAR_LIPOPROTEIN"/>
    <property type="match status" value="1"/>
</dbReference>
<evidence type="ECO:0008006" key="4">
    <source>
        <dbReference type="Google" id="ProtNLM"/>
    </source>
</evidence>
<dbReference type="EMBL" id="CP155573">
    <property type="protein sequence ID" value="XFO69140.1"/>
    <property type="molecule type" value="Genomic_DNA"/>
</dbReference>
<dbReference type="Gene3D" id="3.40.50.1820">
    <property type="entry name" value="alpha/beta hydrolase"/>
    <property type="match status" value="1"/>
</dbReference>
<dbReference type="RefSeq" id="WP_094604407.1">
    <property type="nucleotide sequence ID" value="NZ_CP155573.1"/>
</dbReference>
<evidence type="ECO:0000256" key="1">
    <source>
        <dbReference type="SAM" id="SignalP"/>
    </source>
</evidence>
<dbReference type="SUPFAM" id="SSF53474">
    <property type="entry name" value="alpha/beta-Hydrolases"/>
    <property type="match status" value="1"/>
</dbReference>
<reference evidence="2" key="1">
    <citation type="submission" date="2024-05" db="EMBL/GenBank/DDBJ databases">
        <title>Isolation and characterization of Sporomusa carbonis sp. nov., a carboxydotrophic hydrogenogen in the genus of Sporomusa isolated from a charcoal burning pile.</title>
        <authorList>
            <person name="Boeer T."/>
            <person name="Rosenbaum F."/>
            <person name="Eysell L."/>
            <person name="Mueller V."/>
            <person name="Daniel R."/>
            <person name="Poehlein A."/>
        </authorList>
    </citation>
    <scope>NUCLEOTIDE SEQUENCE [LARGE SCALE GENOMIC DNA]</scope>
    <source>
        <strain evidence="2">DSM 10669</strain>
    </source>
</reference>
<evidence type="ECO:0000313" key="3">
    <source>
        <dbReference type="Proteomes" id="UP000216752"/>
    </source>
</evidence>
<accession>A0ABZ3IU44</accession>
<feature type="chain" id="PRO_5046646183" description="Alpha/beta hydrolase family protein" evidence="1">
    <location>
        <begin position="28"/>
        <end position="212"/>
    </location>
</feature>
<protein>
    <recommendedName>
        <fullName evidence="4">Alpha/beta hydrolase family protein</fullName>
    </recommendedName>
</protein>
<name>A0ABZ3IU44_9FIRM</name>
<gene>
    <name evidence="2" type="ORF">SPSIL_053700</name>
</gene>
<proteinExistence type="predicted"/>
<feature type="signal peptide" evidence="1">
    <location>
        <begin position="1"/>
        <end position="27"/>
    </location>
</feature>
<keyword evidence="3" id="KW-1185">Reference proteome</keyword>
<evidence type="ECO:0000313" key="2">
    <source>
        <dbReference type="EMBL" id="XFO69140.1"/>
    </source>
</evidence>
<organism evidence="2 3">
    <name type="scientific">Sporomusa silvacetica DSM 10669</name>
    <dbReference type="NCBI Taxonomy" id="1123289"/>
    <lineage>
        <taxon>Bacteria</taxon>
        <taxon>Bacillati</taxon>
        <taxon>Bacillota</taxon>
        <taxon>Negativicutes</taxon>
        <taxon>Selenomonadales</taxon>
        <taxon>Sporomusaceae</taxon>
        <taxon>Sporomusa</taxon>
    </lineage>
</organism>
<keyword evidence="1" id="KW-0732">Signal</keyword>
<sequence length="212" mass="23961">MKIKSVRLSMFFICLVILLQVSSGCSASPQKAAPLEVGAGMFTMQEATGANANDLNVFYYCPAGWTPDKPVVLVQHGFQRNAQEYRDGWIKFAEQYDLLVICPEFSEGKYPGVRYYNTGNISDRDDEPGRLQPKDKWVFPVIQHVIREVKLRFGAIGNFTLFGHSAGAQFVHRYMFFSDEAQVSQIIVANAGWYILCRIQILIFLMGSKTCH</sequence>
<dbReference type="Proteomes" id="UP000216752">
    <property type="component" value="Chromosome"/>
</dbReference>
<dbReference type="InterPro" id="IPR029058">
    <property type="entry name" value="AB_hydrolase_fold"/>
</dbReference>